<accession>A0A6P1TNJ8</accession>
<organism evidence="2 3">
    <name type="scientific">Anaerocolumna sedimenticola</name>
    <dbReference type="NCBI Taxonomy" id="2696063"/>
    <lineage>
        <taxon>Bacteria</taxon>
        <taxon>Bacillati</taxon>
        <taxon>Bacillota</taxon>
        <taxon>Clostridia</taxon>
        <taxon>Lachnospirales</taxon>
        <taxon>Lachnospiraceae</taxon>
        <taxon>Anaerocolumna</taxon>
    </lineage>
</organism>
<proteinExistence type="predicted"/>
<dbReference type="KEGG" id="anr:Ana3638_14875"/>
<reference evidence="2 3" key="1">
    <citation type="submission" date="2020-01" db="EMBL/GenBank/DDBJ databases">
        <title>Genome analysis of Anaerocolumna sp. CBA3638.</title>
        <authorList>
            <person name="Kim J."/>
            <person name="Roh S.W."/>
        </authorList>
    </citation>
    <scope>NUCLEOTIDE SEQUENCE [LARGE SCALE GENOMIC DNA]</scope>
    <source>
        <strain evidence="2 3">CBA3638</strain>
    </source>
</reference>
<keyword evidence="1" id="KW-0812">Transmembrane</keyword>
<dbReference type="Proteomes" id="UP000464314">
    <property type="component" value="Chromosome"/>
</dbReference>
<dbReference type="RefSeq" id="WP_161838732.1">
    <property type="nucleotide sequence ID" value="NZ_CP048000.1"/>
</dbReference>
<feature type="transmembrane region" description="Helical" evidence="1">
    <location>
        <begin position="21"/>
        <end position="41"/>
    </location>
</feature>
<name>A0A6P1TNJ8_9FIRM</name>
<dbReference type="EMBL" id="CP048000">
    <property type="protein sequence ID" value="QHQ61907.1"/>
    <property type="molecule type" value="Genomic_DNA"/>
</dbReference>
<gene>
    <name evidence="2" type="ORF">Ana3638_14875</name>
</gene>
<keyword evidence="3" id="KW-1185">Reference proteome</keyword>
<keyword evidence="1" id="KW-1133">Transmembrane helix</keyword>
<evidence type="ECO:0008006" key="4">
    <source>
        <dbReference type="Google" id="ProtNLM"/>
    </source>
</evidence>
<dbReference type="AlphaFoldDB" id="A0A6P1TNJ8"/>
<keyword evidence="1" id="KW-0472">Membrane</keyword>
<protein>
    <recommendedName>
        <fullName evidence="4">Two-component sensor histidine kinase</fullName>
    </recommendedName>
</protein>
<evidence type="ECO:0000313" key="3">
    <source>
        <dbReference type="Proteomes" id="UP000464314"/>
    </source>
</evidence>
<evidence type="ECO:0000313" key="2">
    <source>
        <dbReference type="EMBL" id="QHQ61907.1"/>
    </source>
</evidence>
<evidence type="ECO:0000256" key="1">
    <source>
        <dbReference type="SAM" id="Phobius"/>
    </source>
</evidence>
<sequence>MLKRWKEKTSLLRNINIFRRLLIMFIFATMLPIIIYGILLYNKSSKVIQEGISSSLESMLIQICSNIEEKMEKVRNDSIEISYMDEIQDILINYNNYTERMKHNTKVVITEKMSRKYVFDNIVTEITLYTLQGDAVNVYGSDAFRLNLKEDNLKDFLQECNEGNGRCIFKAMNESYEVRIASGVNVGRKILY</sequence>